<reference evidence="2" key="1">
    <citation type="journal article" date="2014" name="Genome Announc.">
        <title>Draft genome sequences of six enterohepatic helicobacter species isolated from humans and one from rhesus macaques.</title>
        <authorList>
            <person name="Shen Z."/>
            <person name="Sheh A."/>
            <person name="Young S.K."/>
            <person name="Abouelliel A."/>
            <person name="Ward D.V."/>
            <person name="Earl A.M."/>
            <person name="Fox J.G."/>
        </authorList>
    </citation>
    <scope>NUCLEOTIDE SEQUENCE [LARGE SCALE GENOMIC DNA]</scope>
    <source>
        <strain evidence="2">CCUG 18818</strain>
    </source>
</reference>
<dbReference type="RefSeq" id="WP_002957431.1">
    <property type="nucleotide sequence ID" value="NC_020555.1"/>
</dbReference>
<accession>A0ABN0BD11</accession>
<dbReference type="EMBL" id="DS990394">
    <property type="protein sequence ID" value="EFR47543.1"/>
    <property type="molecule type" value="Genomic_DNA"/>
</dbReference>
<organism evidence="1 2">
    <name type="scientific">Helicobacter cinaedi CCUG 18818 = ATCC BAA-847</name>
    <dbReference type="NCBI Taxonomy" id="537971"/>
    <lineage>
        <taxon>Bacteria</taxon>
        <taxon>Pseudomonadati</taxon>
        <taxon>Campylobacterota</taxon>
        <taxon>Epsilonproteobacteria</taxon>
        <taxon>Campylobacterales</taxon>
        <taxon>Helicobacteraceae</taxon>
        <taxon>Helicobacter</taxon>
    </lineage>
</organism>
<protein>
    <submittedName>
        <fullName evidence="1">Uncharacterized protein</fullName>
    </submittedName>
</protein>
<evidence type="ECO:0000313" key="1">
    <source>
        <dbReference type="EMBL" id="EFR47543.1"/>
    </source>
</evidence>
<keyword evidence="2" id="KW-1185">Reference proteome</keyword>
<proteinExistence type="predicted"/>
<sequence>MDYLYRWGYNKGGLIDDARVFVGFNYKYFDMRVGILLIRAKNLKMIDMLESHSKVELL</sequence>
<gene>
    <name evidence="1" type="ORF">HCCG_02091</name>
</gene>
<dbReference type="Proteomes" id="UP000005755">
    <property type="component" value="Unassembled WGS sequence"/>
</dbReference>
<name>A0ABN0BD11_9HELI</name>
<evidence type="ECO:0000313" key="2">
    <source>
        <dbReference type="Proteomes" id="UP000005755"/>
    </source>
</evidence>